<feature type="domain" description="DUF3444" evidence="1">
    <location>
        <begin position="159"/>
        <end position="279"/>
    </location>
</feature>
<evidence type="ECO:0000259" key="1">
    <source>
        <dbReference type="Pfam" id="PF11926"/>
    </source>
</evidence>
<evidence type="ECO:0000313" key="2">
    <source>
        <dbReference type="EMBL" id="KAF9605167.1"/>
    </source>
</evidence>
<sequence>MVSEVKLARLQEWGSRGGFHVLIDLPTGFLDPLPYRSHAEDLQGFGCQNVHNRQSTPIIILDSDEEEATELLFDNNSEWEAEQPEVDMDWSPFGDAIPPEEVAVSQGEEVWKEVDMECSLLNPESVAEKTEVTVVVLDSDEEESSEHGQGPEASSDLGIWAVNCRFDAMPKNYAQINWIKTFPDFKLSITWLEPDGAPKGVQQWFEKEMPVACGMFRLGKTVVLTQLSDSRMFSHKSEAKVCGIHKYEIIPRKGELWALYKNFDSEMTCSELVKYEYDIEF</sequence>
<dbReference type="InterPro" id="IPR024593">
    <property type="entry name" value="DUF3444"/>
</dbReference>
<evidence type="ECO:0000313" key="3">
    <source>
        <dbReference type="Proteomes" id="UP000631114"/>
    </source>
</evidence>
<accession>A0A835LUA2</accession>
<comment type="caution">
    <text evidence="2">The sequence shown here is derived from an EMBL/GenBank/DDBJ whole genome shotgun (WGS) entry which is preliminary data.</text>
</comment>
<protein>
    <recommendedName>
        <fullName evidence="1">DUF3444 domain-containing protein</fullName>
    </recommendedName>
</protein>
<dbReference type="Pfam" id="PF11926">
    <property type="entry name" value="DUF3444"/>
    <property type="match status" value="1"/>
</dbReference>
<organism evidence="2 3">
    <name type="scientific">Coptis chinensis</name>
    <dbReference type="NCBI Taxonomy" id="261450"/>
    <lineage>
        <taxon>Eukaryota</taxon>
        <taxon>Viridiplantae</taxon>
        <taxon>Streptophyta</taxon>
        <taxon>Embryophyta</taxon>
        <taxon>Tracheophyta</taxon>
        <taxon>Spermatophyta</taxon>
        <taxon>Magnoliopsida</taxon>
        <taxon>Ranunculales</taxon>
        <taxon>Ranunculaceae</taxon>
        <taxon>Coptidoideae</taxon>
        <taxon>Coptis</taxon>
    </lineage>
</organism>
<dbReference type="EMBL" id="JADFTS010000005">
    <property type="protein sequence ID" value="KAF9605167.1"/>
    <property type="molecule type" value="Genomic_DNA"/>
</dbReference>
<keyword evidence="3" id="KW-1185">Reference proteome</keyword>
<name>A0A835LUA2_9MAGN</name>
<gene>
    <name evidence="2" type="ORF">IFM89_014158</name>
</gene>
<dbReference type="Proteomes" id="UP000631114">
    <property type="component" value="Unassembled WGS sequence"/>
</dbReference>
<reference evidence="2 3" key="1">
    <citation type="submission" date="2020-10" db="EMBL/GenBank/DDBJ databases">
        <title>The Coptis chinensis genome and diversification of protoberbering-type alkaloids.</title>
        <authorList>
            <person name="Wang B."/>
            <person name="Shu S."/>
            <person name="Song C."/>
            <person name="Liu Y."/>
        </authorList>
    </citation>
    <scope>NUCLEOTIDE SEQUENCE [LARGE SCALE GENOMIC DNA]</scope>
    <source>
        <strain evidence="2">HL-2020</strain>
        <tissue evidence="2">Leaf</tissue>
    </source>
</reference>
<dbReference type="AlphaFoldDB" id="A0A835LUA2"/>
<dbReference type="PANTHER" id="PTHR45089">
    <property type="entry name" value="DNAJ HEAT SHOCK AMINO-TERMINAL DOMAIN PROTEIN-RELATED"/>
    <property type="match status" value="1"/>
</dbReference>
<dbReference type="PANTHER" id="PTHR45089:SF59">
    <property type="entry name" value="DNAJ HEAT SHOCK N-TERMINAL DOMAIN-CONTAINING PROTEIN"/>
    <property type="match status" value="1"/>
</dbReference>
<proteinExistence type="predicted"/>
<dbReference type="OrthoDB" id="10250354at2759"/>